<protein>
    <submittedName>
        <fullName evidence="1">Uncharacterized protein</fullName>
    </submittedName>
</protein>
<keyword evidence="2" id="KW-1185">Reference proteome</keyword>
<evidence type="ECO:0000313" key="1">
    <source>
        <dbReference type="EMBL" id="MCY9694849.1"/>
    </source>
</evidence>
<proteinExistence type="predicted"/>
<reference evidence="1 2" key="1">
    <citation type="submission" date="2022-05" db="EMBL/GenBank/DDBJ databases">
        <title>Genome Sequencing of Bee-Associated Microbes.</title>
        <authorList>
            <person name="Dunlap C."/>
        </authorList>
    </citation>
    <scope>NUCLEOTIDE SEQUENCE [LARGE SCALE GENOMIC DNA]</scope>
    <source>
        <strain evidence="1 2">NRRL B-14421</strain>
    </source>
</reference>
<evidence type="ECO:0000313" key="2">
    <source>
        <dbReference type="Proteomes" id="UP001527099"/>
    </source>
</evidence>
<comment type="caution">
    <text evidence="1">The sequence shown here is derived from an EMBL/GenBank/DDBJ whole genome shotgun (WGS) entry which is preliminary data.</text>
</comment>
<gene>
    <name evidence="1" type="ORF">M5X19_18350</name>
</gene>
<name>A0ABT4GF94_9BACL</name>
<accession>A0ABT4GF94</accession>
<dbReference type="EMBL" id="JAMDMX010000055">
    <property type="protein sequence ID" value="MCY9694849.1"/>
    <property type="molecule type" value="Genomic_DNA"/>
</dbReference>
<sequence>MQELVGECKECKKQIFCHDGFIDGVVLDDNTLICFECFKGESEITAD</sequence>
<organism evidence="1 2">
    <name type="scientific">Paenibacillus alginolyticus</name>
    <dbReference type="NCBI Taxonomy" id="59839"/>
    <lineage>
        <taxon>Bacteria</taxon>
        <taxon>Bacillati</taxon>
        <taxon>Bacillota</taxon>
        <taxon>Bacilli</taxon>
        <taxon>Bacillales</taxon>
        <taxon>Paenibacillaceae</taxon>
        <taxon>Paenibacillus</taxon>
    </lineage>
</organism>
<dbReference type="Proteomes" id="UP001527099">
    <property type="component" value="Unassembled WGS sequence"/>
</dbReference>
<dbReference type="RefSeq" id="WP_268616393.1">
    <property type="nucleotide sequence ID" value="NZ_JAMDMX010000055.1"/>
</dbReference>